<dbReference type="SUPFAM" id="SSF56752">
    <property type="entry name" value="D-aminoacid aminotransferase-like PLP-dependent enzymes"/>
    <property type="match status" value="1"/>
</dbReference>
<dbReference type="OrthoDB" id="3199344at2"/>
<dbReference type="NCBIfam" id="NF005886">
    <property type="entry name" value="PRK07849.1-1"/>
    <property type="match status" value="1"/>
</dbReference>
<dbReference type="Proteomes" id="UP000278422">
    <property type="component" value="Unassembled WGS sequence"/>
</dbReference>
<keyword evidence="2" id="KW-0456">Lyase</keyword>
<dbReference type="AlphaFoldDB" id="A0A3R8PCU2"/>
<evidence type="ECO:0000313" key="5">
    <source>
        <dbReference type="Proteomes" id="UP000278422"/>
    </source>
</evidence>
<comment type="similarity">
    <text evidence="1">Belongs to the class-IV pyridoxal-phosphate-dependent aminotransferase family.</text>
</comment>
<dbReference type="InterPro" id="IPR050571">
    <property type="entry name" value="Class-IV_PLP-Dep_Aminotrnsfr"/>
</dbReference>
<reference evidence="4 5" key="1">
    <citation type="submission" date="2018-01" db="EMBL/GenBank/DDBJ databases">
        <title>Twenty Corynebacterium bovis Genomes.</title>
        <authorList>
            <person name="Gulvik C.A."/>
        </authorList>
    </citation>
    <scope>NUCLEOTIDE SEQUENCE [LARGE SCALE GENOMIC DNA]</scope>
    <source>
        <strain evidence="3 5">16-2004</strain>
        <strain evidence="2 4">F6900</strain>
    </source>
</reference>
<keyword evidence="5" id="KW-1185">Reference proteome</keyword>
<dbReference type="EMBL" id="PQNQ01000001">
    <property type="protein sequence ID" value="RRQ05715.1"/>
    <property type="molecule type" value="Genomic_DNA"/>
</dbReference>
<protein>
    <submittedName>
        <fullName evidence="2">4-amino-4-deoxychorismate lyase</fullName>
        <ecNumber evidence="2">4.1.3.38</ecNumber>
    </submittedName>
</protein>
<dbReference type="Pfam" id="PF01063">
    <property type="entry name" value="Aminotran_4"/>
    <property type="match status" value="1"/>
</dbReference>
<accession>A0A3R8PCU2</accession>
<dbReference type="PANTHER" id="PTHR42743:SF11">
    <property type="entry name" value="AMINODEOXYCHORISMATE LYASE"/>
    <property type="match status" value="1"/>
</dbReference>
<dbReference type="GO" id="GO:0046394">
    <property type="term" value="P:carboxylic acid biosynthetic process"/>
    <property type="evidence" value="ECO:0007669"/>
    <property type="project" value="UniProtKB-ARBA"/>
</dbReference>
<organism evidence="2 4">
    <name type="scientific">Corynebacterium bovis</name>
    <dbReference type="NCBI Taxonomy" id="36808"/>
    <lineage>
        <taxon>Bacteria</taxon>
        <taxon>Bacillati</taxon>
        <taxon>Actinomycetota</taxon>
        <taxon>Actinomycetes</taxon>
        <taxon>Mycobacteriales</taxon>
        <taxon>Corynebacteriaceae</taxon>
        <taxon>Corynebacterium</taxon>
    </lineage>
</organism>
<dbReference type="GO" id="GO:0008696">
    <property type="term" value="F:4-amino-4-deoxychorismate lyase activity"/>
    <property type="evidence" value="ECO:0007669"/>
    <property type="project" value="UniProtKB-EC"/>
</dbReference>
<comment type="caution">
    <text evidence="2">The sequence shown here is derived from an EMBL/GenBank/DDBJ whole genome shotgun (WGS) entry which is preliminary data.</text>
</comment>
<dbReference type="Gene3D" id="3.20.10.10">
    <property type="entry name" value="D-amino Acid Aminotransferase, subunit A, domain 2"/>
    <property type="match status" value="1"/>
</dbReference>
<name>A0A3R8PCU2_9CORY</name>
<dbReference type="InterPro" id="IPR001544">
    <property type="entry name" value="Aminotrans_IV"/>
</dbReference>
<dbReference type="Proteomes" id="UP000276526">
    <property type="component" value="Unassembled WGS sequence"/>
</dbReference>
<evidence type="ECO:0000256" key="1">
    <source>
        <dbReference type="ARBA" id="ARBA00009320"/>
    </source>
</evidence>
<dbReference type="Gene3D" id="3.30.470.10">
    <property type="match status" value="1"/>
</dbReference>
<sequence length="289" mass="30872">MTPQTGSRCCVVDVLGGGTLHDPDVPLLHADDLAAVRGDGVFETMMLRDGAVRNVDRHLARFRRGAATLGLPAPDAGRWLEATDLAARTWGDGEAALRWVYSRGRESTGRPTGWITVLPVSDAVLRARREGVDAMTADRGYRIDLDERSPWALIGAKTLSYAANMSALRHARERGFGDVVFLSDDGTVLEGPTSSVVVVRGRRMTTPPVGEGVLPGTTQAALFALAAGEGWEVDEEQLRVPDLLAADGVWLVSSVRGRARVRSLDGTVLPRPACADEVEALVDRAVLGG</sequence>
<gene>
    <name evidence="3" type="ORF">CXF42_00930</name>
    <name evidence="2" type="ORF">CXF48_02245</name>
</gene>
<dbReference type="NCBIfam" id="NF005887">
    <property type="entry name" value="PRK07849.1-2"/>
    <property type="match status" value="1"/>
</dbReference>
<dbReference type="GeneID" id="60809429"/>
<dbReference type="GO" id="GO:0005829">
    <property type="term" value="C:cytosol"/>
    <property type="evidence" value="ECO:0007669"/>
    <property type="project" value="TreeGrafter"/>
</dbReference>
<evidence type="ECO:0000313" key="4">
    <source>
        <dbReference type="Proteomes" id="UP000276526"/>
    </source>
</evidence>
<evidence type="ECO:0000313" key="3">
    <source>
        <dbReference type="EMBL" id="RRQ05715.1"/>
    </source>
</evidence>
<dbReference type="EC" id="4.1.3.38" evidence="2"/>
<dbReference type="InterPro" id="IPR043132">
    <property type="entry name" value="BCAT-like_C"/>
</dbReference>
<dbReference type="InterPro" id="IPR043131">
    <property type="entry name" value="BCAT-like_N"/>
</dbReference>
<dbReference type="PANTHER" id="PTHR42743">
    <property type="entry name" value="AMINO-ACID AMINOTRANSFERASE"/>
    <property type="match status" value="1"/>
</dbReference>
<evidence type="ECO:0000313" key="2">
    <source>
        <dbReference type="EMBL" id="RRO87380.1"/>
    </source>
</evidence>
<proteinExistence type="inferred from homology"/>
<dbReference type="InterPro" id="IPR036038">
    <property type="entry name" value="Aminotransferase-like"/>
</dbReference>
<dbReference type="RefSeq" id="WP_010268289.1">
    <property type="nucleotide sequence ID" value="NZ_CP066067.1"/>
</dbReference>
<dbReference type="EMBL" id="PQNK01000003">
    <property type="protein sequence ID" value="RRO87380.1"/>
    <property type="molecule type" value="Genomic_DNA"/>
</dbReference>